<protein>
    <recommendedName>
        <fullName evidence="4">Type II toxin-antitoxin system HicA family toxin</fullName>
    </recommendedName>
</protein>
<proteinExistence type="predicted"/>
<dbReference type="Gene3D" id="3.30.920.30">
    <property type="entry name" value="Hypothetical protein"/>
    <property type="match status" value="1"/>
</dbReference>
<accession>A0ABS5ZXA5</accession>
<sequence length="70" mass="7938">MTGAEFEKRVKRLGQKTGQPVRFDKHHGHGSHGRLYYGTRFTTLKDRKKEIGIGLLKAMCLQLSIAPDDL</sequence>
<keyword evidence="3" id="KW-1185">Reference proteome</keyword>
<evidence type="ECO:0000313" key="2">
    <source>
        <dbReference type="EMBL" id="MBU2759820.1"/>
    </source>
</evidence>
<dbReference type="Proteomes" id="UP000755654">
    <property type="component" value="Unassembled WGS sequence"/>
</dbReference>
<organism evidence="2 3">
    <name type="scientific">Acidithiobacillus sulfurivorans</name>
    <dbReference type="NCBI Taxonomy" id="1958756"/>
    <lineage>
        <taxon>Bacteria</taxon>
        <taxon>Pseudomonadati</taxon>
        <taxon>Pseudomonadota</taxon>
        <taxon>Acidithiobacillia</taxon>
        <taxon>Acidithiobacillales</taxon>
        <taxon>Acidithiobacillaceae</taxon>
        <taxon>Acidithiobacillus</taxon>
    </lineage>
</organism>
<dbReference type="EMBL" id="JAAOMP010000074">
    <property type="protein sequence ID" value="MBU2759820.1"/>
    <property type="molecule type" value="Genomic_DNA"/>
</dbReference>
<reference evidence="2 3" key="1">
    <citation type="journal article" date="2021" name="ISME J.">
        <title>Genomic evolution of the class Acidithiobacillia: deep-branching Proteobacteria living in extreme acidic conditions.</title>
        <authorList>
            <person name="Moya-Beltran A."/>
            <person name="Beard S."/>
            <person name="Rojas-Villalobos C."/>
            <person name="Issotta F."/>
            <person name="Gallardo Y."/>
            <person name="Ulloa R."/>
            <person name="Giaveno A."/>
            <person name="Degli Esposti M."/>
            <person name="Johnson D.B."/>
            <person name="Quatrini R."/>
        </authorList>
    </citation>
    <scope>NUCLEOTIDE SEQUENCE [LARGE SCALE GENOMIC DNA]</scope>
    <source>
        <strain evidence="2 3">RW2</strain>
    </source>
</reference>
<evidence type="ECO:0008006" key="4">
    <source>
        <dbReference type="Google" id="ProtNLM"/>
    </source>
</evidence>
<evidence type="ECO:0000313" key="3">
    <source>
        <dbReference type="Proteomes" id="UP000755654"/>
    </source>
</evidence>
<feature type="region of interest" description="Disordered" evidence="1">
    <location>
        <begin position="1"/>
        <end position="31"/>
    </location>
</feature>
<dbReference type="RefSeq" id="WP_215883489.1">
    <property type="nucleotide sequence ID" value="NZ_JAAOMP010000074.1"/>
</dbReference>
<dbReference type="InterPro" id="IPR038570">
    <property type="entry name" value="HicA_sf"/>
</dbReference>
<name>A0ABS5ZXA5_9PROT</name>
<evidence type="ECO:0000256" key="1">
    <source>
        <dbReference type="SAM" id="MobiDB-lite"/>
    </source>
</evidence>
<gene>
    <name evidence="2" type="ORF">HAP95_06585</name>
</gene>
<comment type="caution">
    <text evidence="2">The sequence shown here is derived from an EMBL/GenBank/DDBJ whole genome shotgun (WGS) entry which is preliminary data.</text>
</comment>